<name>A0A0D5ZJG4_9BACT</name>
<evidence type="ECO:0000313" key="3">
    <source>
        <dbReference type="Proteomes" id="UP000032722"/>
    </source>
</evidence>
<feature type="domain" description="Lipoprotein-associated type-17" evidence="1">
    <location>
        <begin position="723"/>
        <end position="784"/>
    </location>
</feature>
<proteinExistence type="predicted"/>
<accession>A0A0D5ZJG4</accession>
<dbReference type="HOGENOM" id="CLU_228891_0_0_14"/>
<reference evidence="2 3" key="1">
    <citation type="journal article" date="2015" name="Genome Announc.">
        <title>Complete Genome Sequence of Mycoplasma meleagridis, a Possible Emerging Pathogen in Chickens.</title>
        <authorList>
            <person name="Abolnik C."/>
        </authorList>
    </citation>
    <scope>NUCLEOTIDE SEQUENCE [LARGE SCALE GENOMIC DNA]</scope>
    <source>
        <strain evidence="2 3">B2096 8B</strain>
    </source>
</reference>
<dbReference type="EMBL" id="CP011021">
    <property type="protein sequence ID" value="AKA49834.1"/>
    <property type="molecule type" value="Genomic_DNA"/>
</dbReference>
<feature type="domain" description="Lipoprotein-associated type-17" evidence="1">
    <location>
        <begin position="340"/>
        <end position="425"/>
    </location>
</feature>
<protein>
    <recommendedName>
        <fullName evidence="1">Lipoprotein-associated type-17 domain-containing protein</fullName>
    </recommendedName>
</protein>
<dbReference type="NCBIfam" id="NF045847">
    <property type="entry name" value="MGA1079_SerProt"/>
    <property type="match status" value="1"/>
</dbReference>
<organism evidence="3">
    <name type="scientific">Mycoplasmopsis gallinacea</name>
    <dbReference type="NCBI Taxonomy" id="29556"/>
    <lineage>
        <taxon>Bacteria</taxon>
        <taxon>Bacillati</taxon>
        <taxon>Mycoplasmatota</taxon>
        <taxon>Mycoplasmoidales</taxon>
        <taxon>Metamycoplasmataceae</taxon>
        <taxon>Mycoplasmopsis</taxon>
    </lineage>
</organism>
<gene>
    <name evidence="2" type="ORF">VO56_00910</name>
</gene>
<feature type="domain" description="Lipoprotein-associated type-17" evidence="1">
    <location>
        <begin position="433"/>
        <end position="516"/>
    </location>
</feature>
<dbReference type="Pfam" id="PF04200">
    <property type="entry name" value="Lipoprotein_17"/>
    <property type="match status" value="6"/>
</dbReference>
<dbReference type="PATRIC" id="fig|29556.3.peg.180"/>
<feature type="domain" description="Lipoprotein-associated type-17" evidence="1">
    <location>
        <begin position="620"/>
        <end position="718"/>
    </location>
</feature>
<evidence type="ECO:0000259" key="1">
    <source>
        <dbReference type="Pfam" id="PF04200"/>
    </source>
</evidence>
<dbReference type="InterPro" id="IPR007326">
    <property type="entry name" value="Lipoprotein-assoc_dom"/>
</dbReference>
<feature type="domain" description="Lipoprotein-associated type-17" evidence="1">
    <location>
        <begin position="526"/>
        <end position="607"/>
    </location>
</feature>
<feature type="domain" description="Lipoprotein-associated type-17" evidence="1">
    <location>
        <begin position="828"/>
        <end position="905"/>
    </location>
</feature>
<dbReference type="Proteomes" id="UP000032722">
    <property type="component" value="Chromosome"/>
</dbReference>
<evidence type="ECO:0000313" key="2">
    <source>
        <dbReference type="EMBL" id="AKA49834.1"/>
    </source>
</evidence>
<sequence>MNKNKKILIASTAAGAAGVVGLTTGLVFGLQKKQAPKNKSENNPFENLSISFDYPNKENTLTSQALVEKVIATISSNTLGAKLAYLEISAIGDDFITLSYQVAIGKELSKKQTAEISGFLNRNYVDSLPLKVANAYVNFDYINKENTELDHASTSAIVYQTNDPQLVVKDITIQKKDFQNNTLTISYSLTVNDPRFANELLIENKVATISGFDSANFVSNQDKENEKTRLNNLAPKASIINKKIRSSQIDIDNYQNYLTLNLSDSNAIIQVENILGYDNYLGLIKLEYIVVSADPKYSDIHSEIKTIIVGNNENHFKNEQERINELIINLASNVSLIKTKESINKNQTKASSITLNDLVINESFLQNQLAAICDLKIIKANDENGTLELSYKIKSNQNNLDTISSKDLEVFSENSNTITLSNFLTNEKEALNNQFTVTISASSSLLTNKATLVNDVNNFTWLITSASNNWSIIPESKTIVNKDDINGHLTISYSVKNNLTNQVIANLTYVIEGFLTEQERLNNLLDSLSNDQLLNIKNSSLNKLPSEITNSDFEPINSSSLKYNVKVENIEQIDDNNGLVAVKVYLYSTETNLTQIRSSNFKIIQFNNLSSIETRETQRLETIKNKLVLDYANKANIIPISQNINPNKISFKTSDNLNLLDIKVQVIPNSIDIYDFNDALGKIKVSYILKSLNYNNISIRIDESVSDSLFNTISGFKTESQRINQINNLSFLYPDSSNVLPSEANLRLVSLNQDFGVQLADIQATNIDDQNGIFSFKYKLRSSKYPDIVEQNFRNASLTFQTLPQRKEIEKARLNSLITNLNVAKTFVVQNQDKSKENTKASAIVKEDLLGHIDANEFANIKILRVQNANDENGTVEIVYQLVSTKDKLTDVESNSNTFVLSGFLVNTESDNKKEKARIESLNLTIDYHNKDTVFASESEQNNYFIVSNNSQVALINVNVIQVNDVLGWAKIHYNLRSTKASFTNSNIVSDTKEFIIYNFKNGLTHDEIKMSDKNEVNALNPTYEYSNKSNISADSAIASQINFAPLPNNAVITDLKITAFDNIERTIHFEYRVAKYSYKSQLVASEIKKGIITGFAPKELTSEQEAIKNQLDTSFVPNFKADLANNPNIRVYAMSLNKENAKYYLDLNAPNEITLEVKDVLVDKDNLNQAKVTMRVTKGNISFDYQRVFVSKNDIQSVVNKINYSNLDQLFDINYSLLKSLPNAKMLENEKIRNLVFAPKLDKISGFFDYELDLNSLSNEITQVNKSVPINKNDVRAIQDMPTYVIKLKADVKIKFNNQEIKVLKNLSPTKQSNQRDWQNKENISTYFGKAAYNITYKPSAYYQNQPIFNDPSSSMLLDYFKAQTKEIARDNPEYQGIDFDKIQANDPKKHKLFKEIILRNFDFNFDGWTFEGFYDLVPEKDGNKFYIFTDINDPLKGATSLRFILKLKKDNQEIMFPFHWDSNQIPPSANELLLYNIIENNRISELFKLTEVKSEKTHSDYLASEAWNIFETVYTLPSFGEFAIHLVPENERDNKTREYDNLLGKSYLQFGLYKNGVFQKGHKTVVYTLEGSRLLNRDDFNPTHKEWFDQSDFLSQEYETPSSEIISKINQINSTDFEYNLTRDSKRLIDPKLITDQKAFDKLNYLLKFKSPNSINNVDPNNIIVHPSISNPNDNETSVDIETDLKNDYFIYYFDVQSNYSASEKGTLSFKLGFINKVNPKIRYATPNRIYLKNLVNDYALYAYREAIINTITFDNLSINETLKSNLTKDEFINKVKNSSLDQNFLSVQNLNYNSKNLVEIFGNTGSFKFVNPIKVNSLPNSALVQLAYSPSSFTNKNDTIKTDAWFEISNFRDATNTNSNPNYAEILNQINAQYGMKKVFLANNKTFRRRRIELNYKDVIFNLDEQNNIVTWTFKKQYYQKLLERQNQENAKINFHFNTNIAYLDNNAFSRVFKHDKGINVSLDWNELKNKKIIQINGTTETVNNKVINYKLTFNLTDEGIDFKYEIIGNNDYKIVGNNVLETLQANSNAPFDNSKAVYFNLSYGATVTIDYLNNISQEVFKEDKTNWFDYKNMSFTNENVPLIIYNKDYNKGAMFEYDPNQNLPYKFHEGYKLDIEYMHYHYEDSRVKDLYNRASLIYLTGAQGTGLFVGKASSNTSDDKMFAITNNHVINNDSTVQDPTQNTRIPQVDLGIATNKYKNSVDNGYDPKDQLYSVPIKIFPFWTGRNQISEDKSDNNKYVDITFYLVDINQIIDKLIEKGRFQTALWYKKLLSLPNLNFNNYNKDNLWYSSQKLKQMSNWETYPEYYTGRLFAGYPDKKLSGYIVNRNTINDNREIFGLKNDRTKNFTPVFVRGGQSGTGVIDGNGTYISTINSAVGWFSLTSWFGYSSIYSNGKTQEFNYFGIPNPNQDILSIPNINSAASNVMKLNAWDPSISIPFWIVNPKEFNKK</sequence>
<dbReference type="KEGG" id="mgb:VO56_00910"/>